<proteinExistence type="inferred from homology"/>
<dbReference type="EC" id="3.4.16.4" evidence="4"/>
<dbReference type="PANTHER" id="PTHR30023:SF0">
    <property type="entry name" value="PENICILLIN-SENSITIVE CARBOXYPEPTIDASE A"/>
    <property type="match status" value="1"/>
</dbReference>
<dbReference type="InterPro" id="IPR012338">
    <property type="entry name" value="Beta-lactam/transpept-like"/>
</dbReference>
<evidence type="ECO:0000256" key="2">
    <source>
        <dbReference type="ARBA" id="ARBA00022801"/>
    </source>
</evidence>
<accession>A0ABV8STK6</accession>
<protein>
    <submittedName>
        <fullName evidence="4">D-alanyl-D-alanine carboxypeptidase/D-alanyl-D-alanine-endopeptidase</fullName>
        <ecNumber evidence="4">3.4.16.4</ecNumber>
    </submittedName>
</protein>
<dbReference type="EMBL" id="JBHSDU010000003">
    <property type="protein sequence ID" value="MFC4310690.1"/>
    <property type="molecule type" value="Genomic_DNA"/>
</dbReference>
<keyword evidence="5" id="KW-1185">Reference proteome</keyword>
<dbReference type="Gene3D" id="3.50.80.20">
    <property type="entry name" value="D-Ala-D-Ala carboxypeptidase C, peptidase S13"/>
    <property type="match status" value="1"/>
</dbReference>
<dbReference type="SUPFAM" id="SSF56601">
    <property type="entry name" value="beta-lactamase/transpeptidase-like"/>
    <property type="match status" value="1"/>
</dbReference>
<dbReference type="GO" id="GO:0009002">
    <property type="term" value="F:serine-type D-Ala-D-Ala carboxypeptidase activity"/>
    <property type="evidence" value="ECO:0007669"/>
    <property type="project" value="UniProtKB-EC"/>
</dbReference>
<dbReference type="NCBIfam" id="TIGR00666">
    <property type="entry name" value="PBP4"/>
    <property type="match status" value="1"/>
</dbReference>
<evidence type="ECO:0000313" key="4">
    <source>
        <dbReference type="EMBL" id="MFC4310690.1"/>
    </source>
</evidence>
<keyword evidence="2 4" id="KW-0378">Hydrolase</keyword>
<name>A0ABV8STK6_9GAMM</name>
<evidence type="ECO:0000313" key="5">
    <source>
        <dbReference type="Proteomes" id="UP001595904"/>
    </source>
</evidence>
<dbReference type="InterPro" id="IPR000667">
    <property type="entry name" value="Peptidase_S13"/>
</dbReference>
<keyword evidence="4" id="KW-0645">Protease</keyword>
<evidence type="ECO:0000256" key="3">
    <source>
        <dbReference type="SAM" id="SignalP"/>
    </source>
</evidence>
<keyword evidence="4" id="KW-0121">Carboxypeptidase</keyword>
<reference evidence="5" key="1">
    <citation type="journal article" date="2019" name="Int. J. Syst. Evol. Microbiol.">
        <title>The Global Catalogue of Microorganisms (GCM) 10K type strain sequencing project: providing services to taxonomists for standard genome sequencing and annotation.</title>
        <authorList>
            <consortium name="The Broad Institute Genomics Platform"/>
            <consortium name="The Broad Institute Genome Sequencing Center for Infectious Disease"/>
            <person name="Wu L."/>
            <person name="Ma J."/>
        </authorList>
    </citation>
    <scope>NUCLEOTIDE SEQUENCE [LARGE SCALE GENOMIC DNA]</scope>
    <source>
        <strain evidence="5">CGMCC 1.10759</strain>
    </source>
</reference>
<dbReference type="RefSeq" id="WP_380598385.1">
    <property type="nucleotide sequence ID" value="NZ_JBHSDU010000003.1"/>
</dbReference>
<comment type="similarity">
    <text evidence="1">Belongs to the peptidase S13 family.</text>
</comment>
<evidence type="ECO:0000256" key="1">
    <source>
        <dbReference type="ARBA" id="ARBA00006096"/>
    </source>
</evidence>
<feature type="signal peptide" evidence="3">
    <location>
        <begin position="1"/>
        <end position="22"/>
    </location>
</feature>
<comment type="caution">
    <text evidence="4">The sequence shown here is derived from an EMBL/GenBank/DDBJ whole genome shotgun (WGS) entry which is preliminary data.</text>
</comment>
<feature type="chain" id="PRO_5046124067" evidence="3">
    <location>
        <begin position="23"/>
        <end position="475"/>
    </location>
</feature>
<dbReference type="PRINTS" id="PR00922">
    <property type="entry name" value="DADACBPTASE3"/>
</dbReference>
<sequence>MLKPLVALAALVAVVFHPLALARDSQLPPAVLRVMNNVGIPAKGVSIYVRDANTNEVVLGINDNQPRSPASVIKVLTTYVALDSLGPSYTWKTRAYANGALANGVLNGDLFVVGGGDPYMTSEHWWRFVQSLREQGLAKITGDFVVDRSYFAPAEGTRGEFDSQPFRSYNVLPDALMVNFQTSRFTLITNEQRGRPLILVNPLPVNLDLQNQVRLVGGKCYTSGVTFSTPDPIDHPNTVVVGGTLPTSCGTYTIGRAIMTAPDYAYGTFRTLWTQSGGAMDGEMRIEPLPASAKLIYEHESMSLAEIIRLVNKYSNNVMARHLMLTLGAEKYGPPATVESGRNAVRLWLTNRGINMPGFVLDNGSGLSRAERVTARGLGEMLDMAWHSPFMPEFAASLPLSATDGTLRNRFKSPGMQGRIRLKTGHLDNVSALAGFVNAASGKTYVVVIMVNHPGAQGGSGEAVHAELIRWVFGQ</sequence>
<dbReference type="Proteomes" id="UP001595904">
    <property type="component" value="Unassembled WGS sequence"/>
</dbReference>
<keyword evidence="3" id="KW-0732">Signal</keyword>
<organism evidence="4 5">
    <name type="scientific">Steroidobacter flavus</name>
    <dbReference type="NCBI Taxonomy" id="1842136"/>
    <lineage>
        <taxon>Bacteria</taxon>
        <taxon>Pseudomonadati</taxon>
        <taxon>Pseudomonadota</taxon>
        <taxon>Gammaproteobacteria</taxon>
        <taxon>Steroidobacterales</taxon>
        <taxon>Steroidobacteraceae</taxon>
        <taxon>Steroidobacter</taxon>
    </lineage>
</organism>
<dbReference type="Gene3D" id="3.40.710.10">
    <property type="entry name" value="DD-peptidase/beta-lactamase superfamily"/>
    <property type="match status" value="2"/>
</dbReference>
<dbReference type="Pfam" id="PF02113">
    <property type="entry name" value="Peptidase_S13"/>
    <property type="match status" value="1"/>
</dbReference>
<gene>
    <name evidence="4" type="primary">dacB</name>
    <name evidence="4" type="ORF">ACFPN2_16475</name>
</gene>
<dbReference type="PANTHER" id="PTHR30023">
    <property type="entry name" value="D-ALANYL-D-ALANINE CARBOXYPEPTIDASE"/>
    <property type="match status" value="1"/>
</dbReference>